<keyword evidence="1" id="KW-1133">Transmembrane helix</keyword>
<evidence type="ECO:0000313" key="2">
    <source>
        <dbReference type="EMBL" id="MCV7392602.1"/>
    </source>
</evidence>
<feature type="transmembrane region" description="Helical" evidence="1">
    <location>
        <begin position="253"/>
        <end position="277"/>
    </location>
</feature>
<sequence length="282" mass="29506">MRFVMTLFLWVLTTILLAAAVPSAWVQKNIIDQDGYSSFAAGAAADPQLQQAVAGELTTQVQSLASQNGAQVDSRRIRAVASAYTAGPDFPGQFALANQLGHTWVFTDRLSRDENGSWVIDLAPMLSDASFRETLSGFGVEVPQTLTVPIASSAPDSLRPGILRPLAVWGPWVSVGVTVLAGVFALLTLAAARARGKALAALGISALLVGAAGWAGLEVGRRYLNEALNHTSGDIRQIADAMAGHAIDGLHQWLNLTLAAGGALVVFGIVVALLGGLRRKSS</sequence>
<comment type="caution">
    <text evidence="2">The sequence shown here is derived from an EMBL/GenBank/DDBJ whole genome shotgun (WGS) entry which is preliminary data.</text>
</comment>
<evidence type="ECO:0000256" key="1">
    <source>
        <dbReference type="SAM" id="Phobius"/>
    </source>
</evidence>
<dbReference type="Proteomes" id="UP001141659">
    <property type="component" value="Unassembled WGS sequence"/>
</dbReference>
<feature type="transmembrane region" description="Helical" evidence="1">
    <location>
        <begin position="198"/>
        <end position="217"/>
    </location>
</feature>
<dbReference type="AlphaFoldDB" id="A0AAW5TEL9"/>
<evidence type="ECO:0000313" key="3">
    <source>
        <dbReference type="Proteomes" id="UP001141659"/>
    </source>
</evidence>
<accession>A0AAW5TEL9</accession>
<gene>
    <name evidence="2" type="ORF">H5P34_31590</name>
</gene>
<name>A0AAW5TEL9_9MYCO</name>
<reference evidence="2" key="2">
    <citation type="journal article" date="2022" name="BMC Genomics">
        <title>Comparative genome analysis of mycobacteria focusing on tRNA and non-coding RNA.</title>
        <authorList>
            <person name="Behra P.R.K."/>
            <person name="Pettersson B.M.F."/>
            <person name="Ramesh M."/>
            <person name="Das S."/>
            <person name="Dasgupta S."/>
            <person name="Kirsebom L.A."/>
        </authorList>
    </citation>
    <scope>NUCLEOTIDE SEQUENCE</scope>
    <source>
        <strain evidence="2">DSM 44242</strain>
    </source>
</reference>
<reference evidence="2" key="1">
    <citation type="submission" date="2020-07" db="EMBL/GenBank/DDBJ databases">
        <authorList>
            <person name="Pettersson B.M.F."/>
            <person name="Behra P.R.K."/>
            <person name="Ramesh M."/>
            <person name="Das S."/>
            <person name="Dasgupta S."/>
            <person name="Kirsebom L.A."/>
        </authorList>
    </citation>
    <scope>NUCLEOTIDE SEQUENCE</scope>
    <source>
        <strain evidence="2">DSM 44242</strain>
    </source>
</reference>
<dbReference type="RefSeq" id="WP_036442090.1">
    <property type="nucleotide sequence ID" value="NZ_JACKVC010000032.1"/>
</dbReference>
<dbReference type="EMBL" id="JACKVC010000032">
    <property type="protein sequence ID" value="MCV7392602.1"/>
    <property type="molecule type" value="Genomic_DNA"/>
</dbReference>
<keyword evidence="1" id="KW-0472">Membrane</keyword>
<proteinExistence type="predicted"/>
<keyword evidence="1" id="KW-0812">Transmembrane</keyword>
<feature type="transmembrane region" description="Helical" evidence="1">
    <location>
        <begin position="169"/>
        <end position="191"/>
    </location>
</feature>
<organism evidence="2 3">
    <name type="scientific">Mycolicibacterium porcinum</name>
    <dbReference type="NCBI Taxonomy" id="39693"/>
    <lineage>
        <taxon>Bacteria</taxon>
        <taxon>Bacillati</taxon>
        <taxon>Actinomycetota</taxon>
        <taxon>Actinomycetes</taxon>
        <taxon>Mycobacteriales</taxon>
        <taxon>Mycobacteriaceae</taxon>
        <taxon>Mycolicibacterium</taxon>
    </lineage>
</organism>
<protein>
    <submittedName>
        <fullName evidence="2">Uncharacterized protein</fullName>
    </submittedName>
</protein>